<evidence type="ECO:0000256" key="3">
    <source>
        <dbReference type="SAM" id="MobiDB-lite"/>
    </source>
</evidence>
<dbReference type="PANTHER" id="PTHR34039">
    <property type="entry name" value="UPF0102 PROTEIN YRAN"/>
    <property type="match status" value="1"/>
</dbReference>
<dbReference type="Gene3D" id="3.40.1350.10">
    <property type="match status" value="1"/>
</dbReference>
<feature type="region of interest" description="Disordered" evidence="3">
    <location>
        <begin position="1"/>
        <end position="21"/>
    </location>
</feature>
<sequence length="135" mass="14529">MDERDKLPEKGAPGAGNGKIATGRAGEDAAVEYLRKAGYVVAERNWRCRLGEIDLIARDGSTLVFVEVRSRTNPTRFGSAIEAVTPRKCRQVRAVASVYLKQVSEPQCPVRFDVIAVTFGGVVAGAEIAHIPGAF</sequence>
<dbReference type="Proteomes" id="UP000316330">
    <property type="component" value="Unassembled WGS sequence"/>
</dbReference>
<evidence type="ECO:0000256" key="2">
    <source>
        <dbReference type="HAMAP-Rule" id="MF_00048"/>
    </source>
</evidence>
<evidence type="ECO:0000313" key="5">
    <source>
        <dbReference type="Proteomes" id="UP000316330"/>
    </source>
</evidence>
<dbReference type="InterPro" id="IPR011856">
    <property type="entry name" value="tRNA_endonuc-like_dom_sf"/>
</dbReference>
<dbReference type="AlphaFoldDB" id="A0A559JCT7"/>
<dbReference type="NCBIfam" id="TIGR00252">
    <property type="entry name" value="YraN family protein"/>
    <property type="match status" value="1"/>
</dbReference>
<proteinExistence type="inferred from homology"/>
<dbReference type="EMBL" id="VNJJ01000011">
    <property type="protein sequence ID" value="TVX97684.1"/>
    <property type="molecule type" value="Genomic_DNA"/>
</dbReference>
<comment type="similarity">
    <text evidence="1 2">Belongs to the UPF0102 family.</text>
</comment>
<dbReference type="RefSeq" id="WP_144705043.1">
    <property type="nucleotide sequence ID" value="NZ_VNJJ01000011.1"/>
</dbReference>
<reference evidence="4 5" key="1">
    <citation type="submission" date="2019-07" db="EMBL/GenBank/DDBJ databases">
        <authorList>
            <person name="Kim J."/>
        </authorList>
    </citation>
    <scope>NUCLEOTIDE SEQUENCE [LARGE SCALE GENOMIC DNA]</scope>
    <source>
        <strain evidence="4 5">G13</strain>
    </source>
</reference>
<dbReference type="GO" id="GO:0003676">
    <property type="term" value="F:nucleic acid binding"/>
    <property type="evidence" value="ECO:0007669"/>
    <property type="project" value="InterPro"/>
</dbReference>
<dbReference type="PANTHER" id="PTHR34039:SF1">
    <property type="entry name" value="UPF0102 PROTEIN YRAN"/>
    <property type="match status" value="1"/>
</dbReference>
<dbReference type="Pfam" id="PF02021">
    <property type="entry name" value="UPF0102"/>
    <property type="match status" value="1"/>
</dbReference>
<name>A0A559JCT7_9BACL</name>
<dbReference type="NCBIfam" id="NF009154">
    <property type="entry name" value="PRK12497.3-3"/>
    <property type="match status" value="1"/>
</dbReference>
<dbReference type="CDD" id="cd20736">
    <property type="entry name" value="PoNe_Nuclease"/>
    <property type="match status" value="1"/>
</dbReference>
<dbReference type="InterPro" id="IPR003509">
    <property type="entry name" value="UPF0102_YraN-like"/>
</dbReference>
<keyword evidence="5" id="KW-1185">Reference proteome</keyword>
<dbReference type="OrthoDB" id="9802516at2"/>
<evidence type="ECO:0000313" key="4">
    <source>
        <dbReference type="EMBL" id="TVX97684.1"/>
    </source>
</evidence>
<accession>A0A559JCT7</accession>
<protein>
    <recommendedName>
        <fullName evidence="2">UPF0102 protein FPZ45_18105</fullName>
    </recommendedName>
</protein>
<organism evidence="4 5">
    <name type="scientific">Cohnella terricola</name>
    <dbReference type="NCBI Taxonomy" id="1289167"/>
    <lineage>
        <taxon>Bacteria</taxon>
        <taxon>Bacillati</taxon>
        <taxon>Bacillota</taxon>
        <taxon>Bacilli</taxon>
        <taxon>Bacillales</taxon>
        <taxon>Paenibacillaceae</taxon>
        <taxon>Cohnella</taxon>
    </lineage>
</organism>
<gene>
    <name evidence="4" type="ORF">FPZ45_18105</name>
</gene>
<dbReference type="NCBIfam" id="NF009150">
    <property type="entry name" value="PRK12497.1-3"/>
    <property type="match status" value="1"/>
</dbReference>
<evidence type="ECO:0000256" key="1">
    <source>
        <dbReference type="ARBA" id="ARBA00006738"/>
    </source>
</evidence>
<dbReference type="HAMAP" id="MF_00048">
    <property type="entry name" value="UPF0102"/>
    <property type="match status" value="1"/>
</dbReference>
<dbReference type="InterPro" id="IPR011335">
    <property type="entry name" value="Restrct_endonuc-II-like"/>
</dbReference>
<comment type="caution">
    <text evidence="4">The sequence shown here is derived from an EMBL/GenBank/DDBJ whole genome shotgun (WGS) entry which is preliminary data.</text>
</comment>
<dbReference type="SUPFAM" id="SSF52980">
    <property type="entry name" value="Restriction endonuclease-like"/>
    <property type="match status" value="1"/>
</dbReference>